<evidence type="ECO:0000259" key="7">
    <source>
        <dbReference type="Pfam" id="PF07980"/>
    </source>
</evidence>
<keyword evidence="5" id="KW-0998">Cell outer membrane</keyword>
<comment type="subcellular location">
    <subcellularLocation>
        <location evidence="1">Cell outer membrane</location>
    </subcellularLocation>
</comment>
<gene>
    <name evidence="9" type="ORF">J421_2224</name>
</gene>
<evidence type="ECO:0000256" key="6">
    <source>
        <dbReference type="SAM" id="SignalP"/>
    </source>
</evidence>
<dbReference type="AlphaFoldDB" id="W0RG63"/>
<dbReference type="Gene3D" id="1.25.40.390">
    <property type="match status" value="1"/>
</dbReference>
<sequence length="451" mass="48808">MTNATMRIRALAPVTLLALAAAGCSADKILTTPPTTVVAAQTAVTDAVSAAAAVTGMYDALQSGSYYGTDFVILGDLASDNTQHSGTFSTYRQTDQNLLIADNSTVAGIWRAIYAGINNANNVLAKMPDASFLDAKTRNQYVGEAYFLRALGLHNATKFWGAVPIVTAPVADAAEAGNVARSDTAKVYQQILADLDAAEKNITNPKQTLQASLGAVRALRARVKLYRADWAGALAAAQSVDAMGYTLVPKYEDLFTLNGSTTAEDIFRLRFSDTDQNSESYYYYPKALGGRYEVAPTTDLRTSYSPNDLRFAWNIQQSGSRFFGAKFRSVSGTEHLHIIRYAEVVLIEAEALARLGRLPEAAAQLNKVRARAGLAPFAVNVGTPLQAVIDAIIAERRLELAFEGDRWPDMVRTGMAATFLTLKKSPLTQMLFPIPQRDRDVAPQLTQNPGY</sequence>
<dbReference type="eggNOG" id="COG2913">
    <property type="taxonomic scope" value="Bacteria"/>
</dbReference>
<evidence type="ECO:0000256" key="4">
    <source>
        <dbReference type="ARBA" id="ARBA00023136"/>
    </source>
</evidence>
<accession>W0RG63</accession>
<comment type="similarity">
    <text evidence="2">Belongs to the SusD family.</text>
</comment>
<feature type="chain" id="PRO_5004794945" evidence="6">
    <location>
        <begin position="27"/>
        <end position="451"/>
    </location>
</feature>
<dbReference type="CDD" id="cd08977">
    <property type="entry name" value="SusD"/>
    <property type="match status" value="1"/>
</dbReference>
<dbReference type="InterPro" id="IPR033985">
    <property type="entry name" value="SusD-like_N"/>
</dbReference>
<organism evidence="9 10">
    <name type="scientific">Gemmatirosa kalamazoonensis</name>
    <dbReference type="NCBI Taxonomy" id="861299"/>
    <lineage>
        <taxon>Bacteria</taxon>
        <taxon>Pseudomonadati</taxon>
        <taxon>Gemmatimonadota</taxon>
        <taxon>Gemmatimonadia</taxon>
        <taxon>Gemmatimonadales</taxon>
        <taxon>Gemmatimonadaceae</taxon>
        <taxon>Gemmatirosa</taxon>
    </lineage>
</organism>
<evidence type="ECO:0000256" key="3">
    <source>
        <dbReference type="ARBA" id="ARBA00022729"/>
    </source>
</evidence>
<evidence type="ECO:0000259" key="8">
    <source>
        <dbReference type="Pfam" id="PF14322"/>
    </source>
</evidence>
<reference evidence="9 10" key="1">
    <citation type="journal article" date="2014" name="Genome Announc.">
        <title>Genome Sequence and Methylome of Soil Bacterium Gemmatirosa kalamazoonensis KBS708T, a Member of the Rarely Cultivated Gemmatimonadetes Phylum.</title>
        <authorList>
            <person name="Debruyn J.M."/>
            <person name="Radosevich M."/>
            <person name="Wommack K.E."/>
            <person name="Polson S.W."/>
            <person name="Hauser L.J."/>
            <person name="Fawaz M.N."/>
            <person name="Korlach J."/>
            <person name="Tsai Y.C."/>
        </authorList>
    </citation>
    <scope>NUCLEOTIDE SEQUENCE [LARGE SCALE GENOMIC DNA]</scope>
    <source>
        <strain evidence="9 10">KBS708</strain>
    </source>
</reference>
<dbReference type="PATRIC" id="fig|861299.3.peg.2261"/>
<proteinExistence type="inferred from homology"/>
<evidence type="ECO:0000256" key="2">
    <source>
        <dbReference type="ARBA" id="ARBA00006275"/>
    </source>
</evidence>
<dbReference type="PROSITE" id="PS51257">
    <property type="entry name" value="PROKAR_LIPOPROTEIN"/>
    <property type="match status" value="1"/>
</dbReference>
<dbReference type="Pfam" id="PF07980">
    <property type="entry name" value="SusD_RagB"/>
    <property type="match status" value="1"/>
</dbReference>
<dbReference type="EMBL" id="CP007128">
    <property type="protein sequence ID" value="AHG89761.1"/>
    <property type="molecule type" value="Genomic_DNA"/>
</dbReference>
<dbReference type="HOGENOM" id="CLU_015553_1_3_0"/>
<keyword evidence="10" id="KW-1185">Reference proteome</keyword>
<protein>
    <submittedName>
        <fullName evidence="9">RagB/SusD domain-containing protein</fullName>
    </submittedName>
</protein>
<keyword evidence="3 6" id="KW-0732">Signal</keyword>
<dbReference type="SUPFAM" id="SSF48452">
    <property type="entry name" value="TPR-like"/>
    <property type="match status" value="1"/>
</dbReference>
<dbReference type="InParanoid" id="W0RG63"/>
<keyword evidence="4" id="KW-0472">Membrane</keyword>
<dbReference type="KEGG" id="gba:J421_2224"/>
<dbReference type="Pfam" id="PF14322">
    <property type="entry name" value="SusD-like_3"/>
    <property type="match status" value="1"/>
</dbReference>
<evidence type="ECO:0000256" key="5">
    <source>
        <dbReference type="ARBA" id="ARBA00023237"/>
    </source>
</evidence>
<dbReference type="STRING" id="861299.J421_2224"/>
<name>W0RG63_9BACT</name>
<feature type="domain" description="SusD-like N-terminal" evidence="8">
    <location>
        <begin position="55"/>
        <end position="225"/>
    </location>
</feature>
<dbReference type="OrthoDB" id="630434at2"/>
<dbReference type="InterPro" id="IPR011990">
    <property type="entry name" value="TPR-like_helical_dom_sf"/>
</dbReference>
<dbReference type="InterPro" id="IPR012944">
    <property type="entry name" value="SusD_RagB_dom"/>
</dbReference>
<dbReference type="GO" id="GO:0009279">
    <property type="term" value="C:cell outer membrane"/>
    <property type="evidence" value="ECO:0007669"/>
    <property type="project" value="UniProtKB-SubCell"/>
</dbReference>
<evidence type="ECO:0000256" key="1">
    <source>
        <dbReference type="ARBA" id="ARBA00004442"/>
    </source>
</evidence>
<dbReference type="Proteomes" id="UP000019151">
    <property type="component" value="Chromosome"/>
</dbReference>
<evidence type="ECO:0000313" key="9">
    <source>
        <dbReference type="EMBL" id="AHG89761.1"/>
    </source>
</evidence>
<dbReference type="RefSeq" id="WP_104022513.1">
    <property type="nucleotide sequence ID" value="NZ_CP007128.1"/>
</dbReference>
<evidence type="ECO:0000313" key="10">
    <source>
        <dbReference type="Proteomes" id="UP000019151"/>
    </source>
</evidence>
<feature type="signal peptide" evidence="6">
    <location>
        <begin position="1"/>
        <end position="26"/>
    </location>
</feature>
<feature type="domain" description="RagB/SusD" evidence="7">
    <location>
        <begin position="333"/>
        <end position="418"/>
    </location>
</feature>